<keyword evidence="1" id="KW-0175">Coiled coil</keyword>
<keyword evidence="2" id="KW-1133">Transmembrane helix</keyword>
<feature type="transmembrane region" description="Helical" evidence="2">
    <location>
        <begin position="67"/>
        <end position="86"/>
    </location>
</feature>
<keyword evidence="2" id="KW-0812">Transmembrane</keyword>
<feature type="transmembrane region" description="Helical" evidence="2">
    <location>
        <begin position="28"/>
        <end position="55"/>
    </location>
</feature>
<comment type="caution">
    <text evidence="3">The sequence shown here is derived from an EMBL/GenBank/DDBJ whole genome shotgun (WGS) entry which is preliminary data.</text>
</comment>
<feature type="coiled-coil region" evidence="1">
    <location>
        <begin position="231"/>
        <end position="258"/>
    </location>
</feature>
<reference evidence="3" key="1">
    <citation type="journal article" date="2014" name="Front. Microbiol.">
        <title>High frequency of phylogenetically diverse reductive dehalogenase-homologous genes in deep subseafloor sedimentary metagenomes.</title>
        <authorList>
            <person name="Kawai M."/>
            <person name="Futagami T."/>
            <person name="Toyoda A."/>
            <person name="Takaki Y."/>
            <person name="Nishi S."/>
            <person name="Hori S."/>
            <person name="Arai W."/>
            <person name="Tsubouchi T."/>
            <person name="Morono Y."/>
            <person name="Uchiyama I."/>
            <person name="Ito T."/>
            <person name="Fujiyama A."/>
            <person name="Inagaki F."/>
            <person name="Takami H."/>
        </authorList>
    </citation>
    <scope>NUCLEOTIDE SEQUENCE</scope>
    <source>
        <strain evidence="3">Expedition CK06-06</strain>
    </source>
</reference>
<evidence type="ECO:0000256" key="1">
    <source>
        <dbReference type="SAM" id="Coils"/>
    </source>
</evidence>
<organism evidence="3">
    <name type="scientific">marine sediment metagenome</name>
    <dbReference type="NCBI Taxonomy" id="412755"/>
    <lineage>
        <taxon>unclassified sequences</taxon>
        <taxon>metagenomes</taxon>
        <taxon>ecological metagenomes</taxon>
    </lineage>
</organism>
<name>X1L4J6_9ZZZZ</name>
<evidence type="ECO:0000256" key="2">
    <source>
        <dbReference type="SAM" id="Phobius"/>
    </source>
</evidence>
<proteinExistence type="predicted"/>
<accession>X1L4J6</accession>
<gene>
    <name evidence="3" type="ORF">S06H3_01443</name>
</gene>
<sequence>MPGAAPPQDFLNDPSVLSEDVLSLYAKYLVNLCIWTGGILALAGLIYGGILYLISTGKPDRMALAKNQITGAFFGLLILLSSYLILKTLSPQFINLKIPALQPITVIDRPTIPSPPTKELRTSINVEIPFGTIIEKWGFEGTVPWEQGKRIPRIKSNVETTREITDNLLNQSKDLKNYSDACECFGNTLPDPRCNYYGCPPCPRSDKCTCDPCKPVRGKIQNTESKNQTEINNLVVEQTKTEKEVRLLKEQLDKLERAEKFMLECYDWIDSLSDFLIKKTNFTENEWLLRKIKFWEEISIRGDWATFYCPVSGTIMGEAEYTVSAISPETMKELEEAAVTEISEPAELTACTTGIPVGEIIDRTKRTTKLLINKLEILVEKNKELIDAVDGLQVLVSQCSSRRCIPRCVCVSCGYHCTYCQEIGCFGDPCPSKVISDQLDEIQTIQKEIKDIIDGKGNNDTPADIGVVPIIEKVIPKILEDLEIIIRAGMQSCVSEIPSDISGSEEAFKNLMLLSNCESAIRGVGPEGIIIQNCCLEQDEFQECLGLCYLQEGDEKYKDCLQKCLEEKAKELEIAGFKEEAEIIKTCRHKLNFYCCGG</sequence>
<keyword evidence="2" id="KW-0472">Membrane</keyword>
<evidence type="ECO:0000313" key="3">
    <source>
        <dbReference type="EMBL" id="GAH97359.1"/>
    </source>
</evidence>
<dbReference type="AlphaFoldDB" id="X1L4J6"/>
<dbReference type="EMBL" id="BARV01000361">
    <property type="protein sequence ID" value="GAH97359.1"/>
    <property type="molecule type" value="Genomic_DNA"/>
</dbReference>
<protein>
    <submittedName>
        <fullName evidence="3">Uncharacterized protein</fullName>
    </submittedName>
</protein>